<reference evidence="8 9" key="1">
    <citation type="submission" date="2013-08" db="EMBL/GenBank/DDBJ databases">
        <title>Genome sequencing of Cellulomonas carbonis T26.</title>
        <authorList>
            <person name="Chen F."/>
            <person name="Li Y."/>
            <person name="Wang G."/>
        </authorList>
    </citation>
    <scope>NUCLEOTIDE SEQUENCE [LARGE SCALE GENOMIC DNA]</scope>
    <source>
        <strain evidence="8 9">T26</strain>
    </source>
</reference>
<keyword evidence="3 7" id="KW-0812">Transmembrane</keyword>
<keyword evidence="4 7" id="KW-1133">Transmembrane helix</keyword>
<evidence type="ECO:0000313" key="8">
    <source>
        <dbReference type="EMBL" id="KGM08475.1"/>
    </source>
</evidence>
<evidence type="ECO:0000256" key="2">
    <source>
        <dbReference type="ARBA" id="ARBA00007511"/>
    </source>
</evidence>
<feature type="transmembrane region" description="Helical" evidence="7">
    <location>
        <begin position="79"/>
        <end position="96"/>
    </location>
</feature>
<feature type="transmembrane region" description="Helical" evidence="7">
    <location>
        <begin position="294"/>
        <end position="314"/>
    </location>
</feature>
<dbReference type="EMBL" id="AXCY01000227">
    <property type="protein sequence ID" value="KGM08475.1"/>
    <property type="molecule type" value="Genomic_DNA"/>
</dbReference>
<dbReference type="InterPro" id="IPR022369">
    <property type="entry name" value="Integral_membrane_TerC_rswitch"/>
</dbReference>
<comment type="subcellular location">
    <subcellularLocation>
        <location evidence="1">Membrane</location>
        <topology evidence="1">Multi-pass membrane protein</topology>
    </subcellularLocation>
</comment>
<feature type="transmembrane region" description="Helical" evidence="7">
    <location>
        <begin position="223"/>
        <end position="244"/>
    </location>
</feature>
<gene>
    <name evidence="8" type="ORF">N868_04540</name>
</gene>
<name>A0A0A0BKS5_9CELL</name>
<evidence type="ECO:0000256" key="5">
    <source>
        <dbReference type="ARBA" id="ARBA00023136"/>
    </source>
</evidence>
<dbReference type="Proteomes" id="UP000029839">
    <property type="component" value="Unassembled WGS sequence"/>
</dbReference>
<dbReference type="OrthoDB" id="5242957at2"/>
<dbReference type="RefSeq" id="WP_081978980.1">
    <property type="nucleotide sequence ID" value="NZ_AXCY01000227.1"/>
</dbReference>
<dbReference type="AlphaFoldDB" id="A0A0A0BKS5"/>
<feature type="transmembrane region" description="Helical" evidence="7">
    <location>
        <begin position="6"/>
        <end position="27"/>
    </location>
</feature>
<sequence>MDVSVAVWGATIALVVGLLLFDFFFHVRKAHIPTLREASIWSALYVGIAIVFGIAVWVFGGHDMGTEYFAGYVTEKALSVDNLFVFLIIMASFKVPRADQQKVLLFGIVFSLFARTGFILLGAALINSFAWVFYIFGAILLITAGNLLKPEGEDAHSADNFIIRLARRLFHTTDHYDGDKLFTVENGKRVMTPMLLVMVAIGGTDLLFALDSIPAIFGLTQNVFIVFTATVFSLLGLRQLYFLIDGLLDRLIYLSYGLAAILGFIGVKLILHALHENNVPFINDGEHVPVVEVSTQLSLGVIIGVLVVTVIISLRSQRGKAQNAINAAKHHAEEYLDIETDETYREEIYGRLVQELEVIRALPPKHRLWVRSMDDVVELVERAVSEHHERVAVGAERPVSLTPRPDLDGHGPLGPKP</sequence>
<dbReference type="PANTHER" id="PTHR30238">
    <property type="entry name" value="MEMBRANE BOUND PREDICTED REDOX MODULATOR"/>
    <property type="match status" value="1"/>
</dbReference>
<reference evidence="8 9" key="2">
    <citation type="journal article" date="2015" name="Stand. Genomic Sci.">
        <title>Draft genome sequence of Cellulomonas carbonis T26(T) and comparative analysis of six Cellulomonas genomes.</title>
        <authorList>
            <person name="Zhuang W."/>
            <person name="Zhang S."/>
            <person name="Xia X."/>
            <person name="Wang G."/>
        </authorList>
    </citation>
    <scope>NUCLEOTIDE SEQUENCE [LARGE SCALE GENOMIC DNA]</scope>
    <source>
        <strain evidence="8 9">T26</strain>
    </source>
</reference>
<dbReference type="PANTHER" id="PTHR30238:SF0">
    <property type="entry name" value="THYLAKOID MEMBRANE PROTEIN TERC, CHLOROPLASTIC"/>
    <property type="match status" value="1"/>
</dbReference>
<evidence type="ECO:0000256" key="7">
    <source>
        <dbReference type="SAM" id="Phobius"/>
    </source>
</evidence>
<dbReference type="InterPro" id="IPR005496">
    <property type="entry name" value="Integral_membrane_TerC"/>
</dbReference>
<comment type="similarity">
    <text evidence="2">Belongs to the TerC family.</text>
</comment>
<accession>A0A0A0BKS5</accession>
<evidence type="ECO:0000256" key="4">
    <source>
        <dbReference type="ARBA" id="ARBA00022989"/>
    </source>
</evidence>
<feature type="transmembrane region" description="Helical" evidence="7">
    <location>
        <begin position="251"/>
        <end position="274"/>
    </location>
</feature>
<evidence type="ECO:0000256" key="6">
    <source>
        <dbReference type="SAM" id="MobiDB-lite"/>
    </source>
</evidence>
<feature type="region of interest" description="Disordered" evidence="6">
    <location>
        <begin position="394"/>
        <end position="417"/>
    </location>
</feature>
<keyword evidence="9" id="KW-1185">Reference proteome</keyword>
<protein>
    <submittedName>
        <fullName evidence="8">Transporter</fullName>
    </submittedName>
</protein>
<evidence type="ECO:0000256" key="1">
    <source>
        <dbReference type="ARBA" id="ARBA00004141"/>
    </source>
</evidence>
<feature type="transmembrane region" description="Helical" evidence="7">
    <location>
        <begin position="103"/>
        <end position="125"/>
    </location>
</feature>
<feature type="transmembrane region" description="Helical" evidence="7">
    <location>
        <begin position="131"/>
        <end position="148"/>
    </location>
</feature>
<comment type="caution">
    <text evidence="8">The sequence shown here is derived from an EMBL/GenBank/DDBJ whole genome shotgun (WGS) entry which is preliminary data.</text>
</comment>
<feature type="transmembrane region" description="Helical" evidence="7">
    <location>
        <begin position="39"/>
        <end position="59"/>
    </location>
</feature>
<feature type="transmembrane region" description="Helical" evidence="7">
    <location>
        <begin position="195"/>
        <end position="217"/>
    </location>
</feature>
<evidence type="ECO:0000313" key="9">
    <source>
        <dbReference type="Proteomes" id="UP000029839"/>
    </source>
</evidence>
<organism evidence="8 9">
    <name type="scientific">Cellulomonas carbonis T26</name>
    <dbReference type="NCBI Taxonomy" id="947969"/>
    <lineage>
        <taxon>Bacteria</taxon>
        <taxon>Bacillati</taxon>
        <taxon>Actinomycetota</taxon>
        <taxon>Actinomycetes</taxon>
        <taxon>Micrococcales</taxon>
        <taxon>Cellulomonadaceae</taxon>
        <taxon>Cellulomonas</taxon>
    </lineage>
</organism>
<dbReference type="NCBIfam" id="TIGR03718">
    <property type="entry name" value="R_switched_Alx"/>
    <property type="match status" value="1"/>
</dbReference>
<evidence type="ECO:0000256" key="3">
    <source>
        <dbReference type="ARBA" id="ARBA00022692"/>
    </source>
</evidence>
<dbReference type="GO" id="GO:0016020">
    <property type="term" value="C:membrane"/>
    <property type="evidence" value="ECO:0007669"/>
    <property type="project" value="UniProtKB-SubCell"/>
</dbReference>
<dbReference type="Pfam" id="PF03741">
    <property type="entry name" value="TerC"/>
    <property type="match status" value="1"/>
</dbReference>
<proteinExistence type="inferred from homology"/>
<keyword evidence="5 7" id="KW-0472">Membrane</keyword>